<reference evidence="3" key="1">
    <citation type="journal article" date="2023" name="Science">
        <title>Genome structures resolve the early diversification of teleost fishes.</title>
        <authorList>
            <person name="Parey E."/>
            <person name="Louis A."/>
            <person name="Montfort J."/>
            <person name="Bouchez O."/>
            <person name="Roques C."/>
            <person name="Iampietro C."/>
            <person name="Lluch J."/>
            <person name="Castinel A."/>
            <person name="Donnadieu C."/>
            <person name="Desvignes T."/>
            <person name="Floi Bucao C."/>
            <person name="Jouanno E."/>
            <person name="Wen M."/>
            <person name="Mejri S."/>
            <person name="Dirks R."/>
            <person name="Jansen H."/>
            <person name="Henkel C."/>
            <person name="Chen W.J."/>
            <person name="Zahm M."/>
            <person name="Cabau C."/>
            <person name="Klopp C."/>
            <person name="Thompson A.W."/>
            <person name="Robinson-Rechavi M."/>
            <person name="Braasch I."/>
            <person name="Lecointre G."/>
            <person name="Bobe J."/>
            <person name="Postlethwait J.H."/>
            <person name="Berthelot C."/>
            <person name="Roest Crollius H."/>
            <person name="Guiguen Y."/>
        </authorList>
    </citation>
    <scope>NUCLEOTIDE SEQUENCE</scope>
    <source>
        <strain evidence="3">WJC10195</strain>
    </source>
</reference>
<accession>A0A9Q1ENH6</accession>
<feature type="transmembrane region" description="Helical" evidence="2">
    <location>
        <begin position="327"/>
        <end position="346"/>
    </location>
</feature>
<feature type="transmembrane region" description="Helical" evidence="2">
    <location>
        <begin position="123"/>
        <end position="144"/>
    </location>
</feature>
<keyword evidence="2" id="KW-0472">Membrane</keyword>
<comment type="subcellular location">
    <subcellularLocation>
        <location evidence="1">Membrane</location>
        <topology evidence="1">Multi-pass membrane protein</topology>
    </subcellularLocation>
</comment>
<dbReference type="InterPro" id="IPR027197">
    <property type="entry name" value="SLC43A3"/>
</dbReference>
<proteinExistence type="predicted"/>
<dbReference type="Pfam" id="PF07690">
    <property type="entry name" value="MFS_1"/>
    <property type="match status" value="1"/>
</dbReference>
<feature type="transmembrane region" description="Helical" evidence="2">
    <location>
        <begin position="156"/>
        <end position="179"/>
    </location>
</feature>
<protein>
    <recommendedName>
        <fullName evidence="5">Solute carrier family 43 member 3</fullName>
    </recommendedName>
</protein>
<dbReference type="EMBL" id="JAINUF010000014">
    <property type="protein sequence ID" value="KAJ8342086.1"/>
    <property type="molecule type" value="Genomic_DNA"/>
</dbReference>
<gene>
    <name evidence="3" type="ORF">SKAU_G00320140</name>
</gene>
<dbReference type="PANTHER" id="PTHR20765:SF1">
    <property type="entry name" value="EQUILIBRATIVE NUCLEOBASE TRANSPORTER 1"/>
    <property type="match status" value="1"/>
</dbReference>
<dbReference type="AlphaFoldDB" id="A0A9Q1ENH6"/>
<dbReference type="OrthoDB" id="330047at2759"/>
<dbReference type="InterPro" id="IPR036259">
    <property type="entry name" value="MFS_trans_sf"/>
</dbReference>
<keyword evidence="2" id="KW-1133">Transmembrane helix</keyword>
<evidence type="ECO:0008006" key="5">
    <source>
        <dbReference type="Google" id="ProtNLM"/>
    </source>
</evidence>
<dbReference type="Proteomes" id="UP001152622">
    <property type="component" value="Chromosome 14"/>
</dbReference>
<feature type="transmembrane region" description="Helical" evidence="2">
    <location>
        <begin position="395"/>
        <end position="412"/>
    </location>
</feature>
<dbReference type="GO" id="GO:0016020">
    <property type="term" value="C:membrane"/>
    <property type="evidence" value="ECO:0007669"/>
    <property type="project" value="UniProtKB-SubCell"/>
</dbReference>
<sequence>MLGYRMSLFRWVTLVSGLMECLCYSGIYLGWTSLVFILKTEGYFSDLCLNTTGANSTVFTDCSAQDSQLSLVITIGMCMTVVLSFPMGFIFDNLGTMATRILSISIHTTGSLLLALSSRELPLLIFPAVSCHAVAGLALLTANIQVANLFGSNRSLITALFCGLFDSSPVTVLIIKVLYENGISLRSSFLFMAACSVIYLLQTFLLLPKTHIPYPLPEDYTYGMSCYSQSNSMEQEGAGLQKANGNVQKKRYIYTITSQSRDSQPSQSSAVNEPSLWSCVLSWAFLFHLLWISIGRFNSSFLPVTLNPMINHLADGNLTLVSRYTNAFAVAQLCGVFCAPCNGLIMDRNKGKQRVPGETEKEADLRSCVLSLFITSLVCLLFCICASIPVLPLQYLTFILHVIGSAFLFSGNSSFISIAFPSRFYGMLTGLGYCLSACWVLFHYPLMIVVTDVLQGNPVYVFIGMTLLSLLTFIHPLYIYLHCRRLSAHRPTPPKYCLHAITKPEVTANF</sequence>
<feature type="transmembrane region" description="Helical" evidence="2">
    <location>
        <begin position="459"/>
        <end position="481"/>
    </location>
</feature>
<dbReference type="SUPFAM" id="SSF103473">
    <property type="entry name" value="MFS general substrate transporter"/>
    <property type="match status" value="1"/>
</dbReference>
<comment type="caution">
    <text evidence="3">The sequence shown here is derived from an EMBL/GenBank/DDBJ whole genome shotgun (WGS) entry which is preliminary data.</text>
</comment>
<evidence type="ECO:0000256" key="1">
    <source>
        <dbReference type="ARBA" id="ARBA00004141"/>
    </source>
</evidence>
<feature type="transmembrane region" description="Helical" evidence="2">
    <location>
        <begin position="367"/>
        <end position="389"/>
    </location>
</feature>
<dbReference type="Gene3D" id="1.20.1250.20">
    <property type="entry name" value="MFS general substrate transporter like domains"/>
    <property type="match status" value="1"/>
</dbReference>
<feature type="transmembrane region" description="Helical" evidence="2">
    <location>
        <begin position="69"/>
        <end position="91"/>
    </location>
</feature>
<dbReference type="PANTHER" id="PTHR20765">
    <property type="entry name" value="SOLUTE CARRIER FAMILY 43 MEMBER 3-RELATED"/>
    <property type="match status" value="1"/>
</dbReference>
<feature type="transmembrane region" description="Helical" evidence="2">
    <location>
        <begin position="424"/>
        <end position="447"/>
    </location>
</feature>
<organism evidence="3 4">
    <name type="scientific">Synaphobranchus kaupii</name>
    <name type="common">Kaup's arrowtooth eel</name>
    <dbReference type="NCBI Taxonomy" id="118154"/>
    <lineage>
        <taxon>Eukaryota</taxon>
        <taxon>Metazoa</taxon>
        <taxon>Chordata</taxon>
        <taxon>Craniata</taxon>
        <taxon>Vertebrata</taxon>
        <taxon>Euteleostomi</taxon>
        <taxon>Actinopterygii</taxon>
        <taxon>Neopterygii</taxon>
        <taxon>Teleostei</taxon>
        <taxon>Anguilliformes</taxon>
        <taxon>Synaphobranchidae</taxon>
        <taxon>Synaphobranchus</taxon>
    </lineage>
</organism>
<feature type="transmembrane region" description="Helical" evidence="2">
    <location>
        <begin position="12"/>
        <end position="37"/>
    </location>
</feature>
<feature type="transmembrane region" description="Helical" evidence="2">
    <location>
        <begin position="185"/>
        <end position="207"/>
    </location>
</feature>
<dbReference type="InterPro" id="IPR011701">
    <property type="entry name" value="MFS"/>
</dbReference>
<evidence type="ECO:0000313" key="4">
    <source>
        <dbReference type="Proteomes" id="UP001152622"/>
    </source>
</evidence>
<keyword evidence="4" id="KW-1185">Reference proteome</keyword>
<name>A0A9Q1ENH6_SYNKA</name>
<keyword evidence="2" id="KW-0812">Transmembrane</keyword>
<evidence type="ECO:0000256" key="2">
    <source>
        <dbReference type="SAM" id="Phobius"/>
    </source>
</evidence>
<dbReference type="GO" id="GO:0022857">
    <property type="term" value="F:transmembrane transporter activity"/>
    <property type="evidence" value="ECO:0007669"/>
    <property type="project" value="InterPro"/>
</dbReference>
<evidence type="ECO:0000313" key="3">
    <source>
        <dbReference type="EMBL" id="KAJ8342086.1"/>
    </source>
</evidence>